<accession>A0ABT2U9X8</accession>
<keyword evidence="1" id="KW-0805">Transcription regulation</keyword>
<dbReference type="InterPro" id="IPR018060">
    <property type="entry name" value="HTH_AraC"/>
</dbReference>
<dbReference type="InterPro" id="IPR001789">
    <property type="entry name" value="Sig_transdc_resp-reg_receiver"/>
</dbReference>
<dbReference type="SUPFAM" id="SSF46689">
    <property type="entry name" value="Homeodomain-like"/>
    <property type="match status" value="2"/>
</dbReference>
<keyword evidence="2" id="KW-0238">DNA-binding</keyword>
<reference evidence="8 9" key="1">
    <citation type="submission" date="2022-09" db="EMBL/GenBank/DDBJ databases">
        <authorList>
            <person name="Han X.L."/>
            <person name="Wang Q."/>
            <person name="Lu T."/>
        </authorList>
    </citation>
    <scope>NUCLEOTIDE SEQUENCE [LARGE SCALE GENOMIC DNA]</scope>
    <source>
        <strain evidence="8 9">WQ 127069</strain>
    </source>
</reference>
<keyword evidence="5" id="KW-0812">Transmembrane</keyword>
<dbReference type="CDD" id="cd17536">
    <property type="entry name" value="REC_YesN-like"/>
    <property type="match status" value="1"/>
</dbReference>
<dbReference type="PANTHER" id="PTHR43280">
    <property type="entry name" value="ARAC-FAMILY TRANSCRIPTIONAL REGULATOR"/>
    <property type="match status" value="1"/>
</dbReference>
<proteinExistence type="predicted"/>
<dbReference type="Pfam" id="PF00072">
    <property type="entry name" value="Response_reg"/>
    <property type="match status" value="1"/>
</dbReference>
<dbReference type="PANTHER" id="PTHR43280:SF10">
    <property type="entry name" value="REGULATORY PROTEIN POCR"/>
    <property type="match status" value="1"/>
</dbReference>
<protein>
    <submittedName>
        <fullName evidence="8">Response regulator</fullName>
    </submittedName>
</protein>
<feature type="domain" description="Response regulatory" evidence="7">
    <location>
        <begin position="2"/>
        <end position="119"/>
    </location>
</feature>
<evidence type="ECO:0000256" key="5">
    <source>
        <dbReference type="SAM" id="Phobius"/>
    </source>
</evidence>
<evidence type="ECO:0000256" key="2">
    <source>
        <dbReference type="ARBA" id="ARBA00023125"/>
    </source>
</evidence>
<dbReference type="EMBL" id="JAOQIO010000007">
    <property type="protein sequence ID" value="MCU6791435.1"/>
    <property type="molecule type" value="Genomic_DNA"/>
</dbReference>
<dbReference type="RefSeq" id="WP_262682990.1">
    <property type="nucleotide sequence ID" value="NZ_JAOQIO010000007.1"/>
</dbReference>
<dbReference type="InterPro" id="IPR011006">
    <property type="entry name" value="CheY-like_superfamily"/>
</dbReference>
<dbReference type="PROSITE" id="PS01124">
    <property type="entry name" value="HTH_ARAC_FAMILY_2"/>
    <property type="match status" value="1"/>
</dbReference>
<dbReference type="PROSITE" id="PS50110">
    <property type="entry name" value="RESPONSE_REGULATORY"/>
    <property type="match status" value="1"/>
</dbReference>
<keyword evidence="9" id="KW-1185">Reference proteome</keyword>
<feature type="domain" description="HTH araC/xylS-type" evidence="6">
    <location>
        <begin position="395"/>
        <end position="493"/>
    </location>
</feature>
<evidence type="ECO:0000256" key="1">
    <source>
        <dbReference type="ARBA" id="ARBA00023015"/>
    </source>
</evidence>
<evidence type="ECO:0000256" key="4">
    <source>
        <dbReference type="PROSITE-ProRule" id="PRU00169"/>
    </source>
</evidence>
<keyword evidence="5" id="KW-0472">Membrane</keyword>
<organism evidence="8 9">
    <name type="scientific">Paenibacillus baimaensis</name>
    <dbReference type="NCBI Taxonomy" id="2982185"/>
    <lineage>
        <taxon>Bacteria</taxon>
        <taxon>Bacillati</taxon>
        <taxon>Bacillota</taxon>
        <taxon>Bacilli</taxon>
        <taxon>Bacillales</taxon>
        <taxon>Paenibacillaceae</taxon>
        <taxon>Paenibacillus</taxon>
    </lineage>
</organism>
<evidence type="ECO:0000313" key="9">
    <source>
        <dbReference type="Proteomes" id="UP001652445"/>
    </source>
</evidence>
<feature type="modified residue" description="4-aspartylphosphate" evidence="4">
    <location>
        <position position="54"/>
    </location>
</feature>
<dbReference type="Pfam" id="PF12833">
    <property type="entry name" value="HTH_18"/>
    <property type="match status" value="1"/>
</dbReference>
<evidence type="ECO:0000256" key="3">
    <source>
        <dbReference type="ARBA" id="ARBA00023163"/>
    </source>
</evidence>
<comment type="caution">
    <text evidence="8">The sequence shown here is derived from an EMBL/GenBank/DDBJ whole genome shotgun (WGS) entry which is preliminary data.</text>
</comment>
<dbReference type="SMART" id="SM00342">
    <property type="entry name" value="HTH_ARAC"/>
    <property type="match status" value="1"/>
</dbReference>
<dbReference type="InterPro" id="IPR009057">
    <property type="entry name" value="Homeodomain-like_sf"/>
</dbReference>
<evidence type="ECO:0000259" key="7">
    <source>
        <dbReference type="PROSITE" id="PS50110"/>
    </source>
</evidence>
<feature type="transmembrane region" description="Helical" evidence="5">
    <location>
        <begin position="194"/>
        <end position="218"/>
    </location>
</feature>
<sequence>MRIVIADDESLVRISLTSMIAEMEGTWELAGEATNGAELLELIRREKPDIVLVDIRMPLLNGLQAMEKGSIISPNTYWIIVSGYSDFSYVQEALKRGAVDYLLKPVSPQDLEEALIKSSQEKQKRQLLLGKRFENELVSLVHGLTDVHMLPDDSMIPHVRFQIVMIYNDGSHCDVGKMVGRSPYLDKLRRSMDAYSASGVYGVFILMPMGGAAFITAWNQADHCRSNTLVQQLLTNLKEAVNQDGNNRIAITAIFSEECENCNVLLERLDELQAWGPLRAVNGINCCSSAAELAKLSSKEGLEELAAILLRLNQCYKEKDYMTYAKTVIDLERWSHKHEESCLSTLKSTICDFIDVGLDCKLDHTQTFSLWKDGLSRHGEQLLSSGEGIGCSLVDMSIAYIEQKYMQDISITQVAQELNVTPNYLSTLFRKKTGTTFIKYVTHIRMLKSKELLALPNAQVQKVSEQMGYLSTRHFTKLFKEHTGCYPSDYRKQLMQQETQTKEQIKSY</sequence>
<dbReference type="SUPFAM" id="SSF52172">
    <property type="entry name" value="CheY-like"/>
    <property type="match status" value="1"/>
</dbReference>
<keyword evidence="5" id="KW-1133">Transmembrane helix</keyword>
<keyword evidence="4" id="KW-0597">Phosphoprotein</keyword>
<dbReference type="Gene3D" id="3.40.50.2300">
    <property type="match status" value="1"/>
</dbReference>
<dbReference type="Gene3D" id="1.10.10.60">
    <property type="entry name" value="Homeodomain-like"/>
    <property type="match status" value="2"/>
</dbReference>
<evidence type="ECO:0000259" key="6">
    <source>
        <dbReference type="PROSITE" id="PS01124"/>
    </source>
</evidence>
<evidence type="ECO:0000313" key="8">
    <source>
        <dbReference type="EMBL" id="MCU6791435.1"/>
    </source>
</evidence>
<gene>
    <name evidence="8" type="ORF">OB236_04745</name>
</gene>
<dbReference type="Proteomes" id="UP001652445">
    <property type="component" value="Unassembled WGS sequence"/>
</dbReference>
<dbReference type="SMART" id="SM00448">
    <property type="entry name" value="REC"/>
    <property type="match status" value="1"/>
</dbReference>
<keyword evidence="3" id="KW-0804">Transcription</keyword>
<name>A0ABT2U9X8_9BACL</name>